<evidence type="ECO:0000313" key="7">
    <source>
        <dbReference type="Proteomes" id="UP000268652"/>
    </source>
</evidence>
<dbReference type="OrthoDB" id="9805171at2"/>
<comment type="caution">
    <text evidence="5">The sequence shown here is derived from an EMBL/GenBank/DDBJ whole genome shotgun (WGS) entry which is preliminary data.</text>
</comment>
<organism evidence="5 8">
    <name type="scientific">Streptomyces radicis</name>
    <dbReference type="NCBI Taxonomy" id="1750517"/>
    <lineage>
        <taxon>Bacteria</taxon>
        <taxon>Bacillati</taxon>
        <taxon>Actinomycetota</taxon>
        <taxon>Actinomycetes</taxon>
        <taxon>Kitasatosporales</taxon>
        <taxon>Streptomycetaceae</taxon>
        <taxon>Streptomyces</taxon>
    </lineage>
</organism>
<sequence>MAEFDFLDATRDSYDALAEPYAEAFGGLDLDNRPLDRALYGVFAELVTEAGGGRVADVGCGPGWLTDALVGMGLDAFGVDLSPGMVALARRTYPALRFEVGSMLSLDLEDGALGGVLAAYSIIHVPWELRPALFAEFHRVLAPGGHLMLVFQVGDEHSERTEAFGQAVRLHWYRQRPEELGELLTAAGFDVLTTAVRRAREGEKAPQGYVIGRRNSPVQRNDSPK</sequence>
<keyword evidence="1 5" id="KW-0489">Methyltransferase</keyword>
<evidence type="ECO:0000256" key="3">
    <source>
        <dbReference type="SAM" id="MobiDB-lite"/>
    </source>
</evidence>
<dbReference type="SUPFAM" id="SSF53335">
    <property type="entry name" value="S-adenosyl-L-methionine-dependent methyltransferases"/>
    <property type="match status" value="1"/>
</dbReference>
<dbReference type="InterPro" id="IPR029063">
    <property type="entry name" value="SAM-dependent_MTases_sf"/>
</dbReference>
<gene>
    <name evidence="6" type="ORF">D7318_07585</name>
    <name evidence="5" type="ORF">D7319_02895</name>
</gene>
<dbReference type="AlphaFoldDB" id="A0A3A9X0A9"/>
<dbReference type="GO" id="GO:0008168">
    <property type="term" value="F:methyltransferase activity"/>
    <property type="evidence" value="ECO:0007669"/>
    <property type="project" value="UniProtKB-KW"/>
</dbReference>
<keyword evidence="2 5" id="KW-0808">Transferase</keyword>
<reference evidence="7 8" key="1">
    <citation type="submission" date="2018-09" db="EMBL/GenBank/DDBJ databases">
        <title>Streptomyces sp. nov. DS1-2, an endophytic actinomycete isolated from roots of Dendrobium scabrilingue.</title>
        <authorList>
            <person name="Kuncharoen N."/>
            <person name="Kudo T."/>
            <person name="Ohkuma M."/>
            <person name="Yuki M."/>
            <person name="Tanasupawat S."/>
        </authorList>
    </citation>
    <scope>NUCLEOTIDE SEQUENCE [LARGE SCALE GENOMIC DNA]</scope>
    <source>
        <strain evidence="5 8">AZ1-7</strain>
        <strain evidence="6 7">DS1-2</strain>
    </source>
</reference>
<dbReference type="InterPro" id="IPR041698">
    <property type="entry name" value="Methyltransf_25"/>
</dbReference>
<dbReference type="PANTHER" id="PTHR43861">
    <property type="entry name" value="TRANS-ACONITATE 2-METHYLTRANSFERASE-RELATED"/>
    <property type="match status" value="1"/>
</dbReference>
<evidence type="ECO:0000256" key="2">
    <source>
        <dbReference type="ARBA" id="ARBA00022679"/>
    </source>
</evidence>
<dbReference type="Gene3D" id="3.40.50.150">
    <property type="entry name" value="Vaccinia Virus protein VP39"/>
    <property type="match status" value="1"/>
</dbReference>
<dbReference type="CDD" id="cd02440">
    <property type="entry name" value="AdoMet_MTases"/>
    <property type="match status" value="1"/>
</dbReference>
<dbReference type="Proteomes" id="UP000275024">
    <property type="component" value="Unassembled WGS sequence"/>
</dbReference>
<dbReference type="GO" id="GO:0032259">
    <property type="term" value="P:methylation"/>
    <property type="evidence" value="ECO:0007669"/>
    <property type="project" value="UniProtKB-KW"/>
</dbReference>
<name>A0A3A9X0A9_9ACTN</name>
<keyword evidence="7" id="KW-1185">Reference proteome</keyword>
<feature type="region of interest" description="Disordered" evidence="3">
    <location>
        <begin position="201"/>
        <end position="225"/>
    </location>
</feature>
<evidence type="ECO:0000313" key="6">
    <source>
        <dbReference type="EMBL" id="RKN26063.1"/>
    </source>
</evidence>
<evidence type="ECO:0000313" key="5">
    <source>
        <dbReference type="EMBL" id="RKN11887.1"/>
    </source>
</evidence>
<feature type="domain" description="Methyltransferase" evidence="4">
    <location>
        <begin position="55"/>
        <end position="145"/>
    </location>
</feature>
<evidence type="ECO:0000256" key="1">
    <source>
        <dbReference type="ARBA" id="ARBA00022603"/>
    </source>
</evidence>
<evidence type="ECO:0000259" key="4">
    <source>
        <dbReference type="Pfam" id="PF13649"/>
    </source>
</evidence>
<dbReference type="Proteomes" id="UP000268652">
    <property type="component" value="Unassembled WGS sequence"/>
</dbReference>
<evidence type="ECO:0000313" key="8">
    <source>
        <dbReference type="Proteomes" id="UP000275024"/>
    </source>
</evidence>
<dbReference type="PANTHER" id="PTHR43861:SF1">
    <property type="entry name" value="TRANS-ACONITATE 2-METHYLTRANSFERASE"/>
    <property type="match status" value="1"/>
</dbReference>
<dbReference type="Pfam" id="PF13649">
    <property type="entry name" value="Methyltransf_25"/>
    <property type="match status" value="1"/>
</dbReference>
<accession>A0A3A9X0A9</accession>
<dbReference type="RefSeq" id="WP_120696074.1">
    <property type="nucleotide sequence ID" value="NZ_RBDX01000002.1"/>
</dbReference>
<dbReference type="GO" id="GO:0017000">
    <property type="term" value="P:antibiotic biosynthetic process"/>
    <property type="evidence" value="ECO:0007669"/>
    <property type="project" value="UniProtKB-ARBA"/>
</dbReference>
<dbReference type="EMBL" id="RBDX01000002">
    <property type="protein sequence ID" value="RKN11887.1"/>
    <property type="molecule type" value="Genomic_DNA"/>
</dbReference>
<protein>
    <submittedName>
        <fullName evidence="5">Class I SAM-dependent methyltransferase</fullName>
    </submittedName>
</protein>
<proteinExistence type="predicted"/>
<dbReference type="EMBL" id="RBDY01000003">
    <property type="protein sequence ID" value="RKN26063.1"/>
    <property type="molecule type" value="Genomic_DNA"/>
</dbReference>
<feature type="compositionally biased region" description="Polar residues" evidence="3">
    <location>
        <begin position="216"/>
        <end position="225"/>
    </location>
</feature>